<organism evidence="1 2">
    <name type="scientific">candidate division WS6 bacterium GW2011_GWA2_37_6</name>
    <dbReference type="NCBI Taxonomy" id="1619087"/>
    <lineage>
        <taxon>Bacteria</taxon>
        <taxon>Candidatus Dojkabacteria</taxon>
    </lineage>
</organism>
<evidence type="ECO:0000313" key="2">
    <source>
        <dbReference type="Proteomes" id="UP000034852"/>
    </source>
</evidence>
<reference evidence="1 2" key="1">
    <citation type="journal article" date="2015" name="Nature">
        <title>rRNA introns, odd ribosomes, and small enigmatic genomes across a large radiation of phyla.</title>
        <authorList>
            <person name="Brown C.T."/>
            <person name="Hug L.A."/>
            <person name="Thomas B.C."/>
            <person name="Sharon I."/>
            <person name="Castelle C.J."/>
            <person name="Singh A."/>
            <person name="Wilkins M.J."/>
            <person name="Williams K.H."/>
            <person name="Banfield J.F."/>
        </authorList>
    </citation>
    <scope>NUCLEOTIDE SEQUENCE [LARGE SCALE GENOMIC DNA]</scope>
</reference>
<sequence length="47" mass="5745">MTRKSLDFDNPDFSLIEKYDNELYEEYTDHNLDSAFGMHLEAEEREW</sequence>
<protein>
    <submittedName>
        <fullName evidence="1">Uncharacterized protein</fullName>
    </submittedName>
</protein>
<comment type="caution">
    <text evidence="1">The sequence shown here is derived from an EMBL/GenBank/DDBJ whole genome shotgun (WGS) entry which is preliminary data.</text>
</comment>
<dbReference type="EMBL" id="LBTH01000053">
    <property type="protein sequence ID" value="KKQ34587.1"/>
    <property type="molecule type" value="Genomic_DNA"/>
</dbReference>
<dbReference type="AlphaFoldDB" id="A0A0G0GX05"/>
<accession>A0A0G0GX05</accession>
<dbReference type="Proteomes" id="UP000034852">
    <property type="component" value="Unassembled WGS sequence"/>
</dbReference>
<evidence type="ECO:0000313" key="1">
    <source>
        <dbReference type="EMBL" id="KKQ34587.1"/>
    </source>
</evidence>
<proteinExistence type="predicted"/>
<gene>
    <name evidence="1" type="ORF">US52_C0053G0010</name>
</gene>
<name>A0A0G0GX05_9BACT</name>